<feature type="compositionally biased region" description="Polar residues" evidence="1">
    <location>
        <begin position="243"/>
        <end position="255"/>
    </location>
</feature>
<sequence>MTEPGNLAPDLAALFSETRRVSSQIDEVQKSLKAIAASIQQHTSEPRSSTRPTTRSKARGKGSSESAVWTKAISGFKEACEKMDSLREKMDSLTEKMDSLRITGTHITSVSQLPQESRARAEQDGSPVTHDALDQEPEREEVQQDETPAHTPSAGSSPSSRRSQDDTLHGLTRFAGHVGRKQAVADFSLPRLRSGSHELPAGNAATSPGAVSDATQQPQAQLADGHDEGSPRSPPPRDRGTAKQDSNAAAQGASTHQRRDADPDSDEAPASTLADNAATRIETSRDPSSDGSDDDTPMQEAEDSLSAAALQGSTGQAGAADSRPDPSGEQEHESEDLAKRAAEGTAFKSPQAHEDKGGPEPIVANDQPAESRGLENHLGRRVGMSTPDGHTTTPLLITTPTGRGDTASSQVSTPSPSSGTTPQGSDTTEDTSRASTPDTHLTSPDTSVPGSTPKLTLSEADMGERLVEALGRIKRDDSMHKISAPNLPIDLDLLKANFSAPNHDCQYAANTFVPGPDGEGYTNVHISERRSDFAWPDFSEEVAIPTKEEARKWLNDFCDNPPEKIVPYFSGHLHVPSHEHLLNPGPAILGNPKLADLHRPYWHIGGDRSANRFHIEDYNCSEDEWPCGLRSANLVLKGVKIWIGIKRHHTKEFEAFIAKNWDCNGCNQRVGHQSLLIAPWRLEREGIDFVIEVQGPMELVDPGYGLYHGIVNMGSCIAMSMNYMLPGDCLKSTALRQCGDCGVPDDTVIHVPLHKQSGARKLLPSSPPHEQSEPQTPLPTLLGKRPRADDQGTQTSGRGTRACTASRRKLNALAEKIRKWDPNCRIPQVPRDSDPPEVAFKAAASVQSSLAVKQFISLVEEWKRRDKDMFLSSGTGDIVVQHGKRLVNLVGKSSLTDFLHRHAQACVARQLDLQMKSRGSIRRSKDDTERLARELGMEIEDLKEHLEKGRMWNSICGPEDDSLLPFFTVGPKGTFEEEDTLIVKEKCPLHIKKKEWRSLARETQAFHSLLDADHVSILRRAGGALEKMVLMGSEQVFRWEKEGFDGGANSLESLLAALGVD</sequence>
<dbReference type="Pfam" id="PF02373">
    <property type="entry name" value="JmjC"/>
    <property type="match status" value="1"/>
</dbReference>
<organism evidence="3 4">
    <name type="scientific">Fusarium euwallaceae</name>
    <dbReference type="NCBI Taxonomy" id="1147111"/>
    <lineage>
        <taxon>Eukaryota</taxon>
        <taxon>Fungi</taxon>
        <taxon>Dikarya</taxon>
        <taxon>Ascomycota</taxon>
        <taxon>Pezizomycotina</taxon>
        <taxon>Sordariomycetes</taxon>
        <taxon>Hypocreomycetidae</taxon>
        <taxon>Hypocreales</taxon>
        <taxon>Nectriaceae</taxon>
        <taxon>Fusarium</taxon>
        <taxon>Fusarium solani species complex</taxon>
    </lineage>
</organism>
<dbReference type="SUPFAM" id="SSF51197">
    <property type="entry name" value="Clavaminate synthase-like"/>
    <property type="match status" value="1"/>
</dbReference>
<dbReference type="Proteomes" id="UP000287124">
    <property type="component" value="Unassembled WGS sequence"/>
</dbReference>
<evidence type="ECO:0000256" key="1">
    <source>
        <dbReference type="SAM" id="MobiDB-lite"/>
    </source>
</evidence>
<feature type="compositionally biased region" description="Low complexity" evidence="1">
    <location>
        <begin position="152"/>
        <end position="161"/>
    </location>
</feature>
<protein>
    <recommendedName>
        <fullName evidence="2">JmjC domain-containing protein</fullName>
    </recommendedName>
</protein>
<proteinExistence type="predicted"/>
<dbReference type="InterPro" id="IPR003347">
    <property type="entry name" value="JmjC_dom"/>
</dbReference>
<feature type="compositionally biased region" description="Acidic residues" evidence="1">
    <location>
        <begin position="291"/>
        <end position="303"/>
    </location>
</feature>
<feature type="compositionally biased region" description="Basic and acidic residues" evidence="1">
    <location>
        <begin position="224"/>
        <end position="242"/>
    </location>
</feature>
<feature type="compositionally biased region" description="Polar residues" evidence="1">
    <location>
        <begin position="433"/>
        <end position="455"/>
    </location>
</feature>
<dbReference type="AlphaFoldDB" id="A0A430L6S6"/>
<evidence type="ECO:0000259" key="2">
    <source>
        <dbReference type="Pfam" id="PF02373"/>
    </source>
</evidence>
<feature type="region of interest" description="Disordered" evidence="1">
    <location>
        <begin position="758"/>
        <end position="803"/>
    </location>
</feature>
<feature type="compositionally biased region" description="Basic and acidic residues" evidence="1">
    <location>
        <begin position="322"/>
        <end position="342"/>
    </location>
</feature>
<name>A0A430L6S6_9HYPO</name>
<keyword evidence="4" id="KW-1185">Reference proteome</keyword>
<feature type="compositionally biased region" description="Low complexity" evidence="1">
    <location>
        <begin position="391"/>
        <end position="426"/>
    </location>
</feature>
<feature type="compositionally biased region" description="Polar residues" evidence="1">
    <location>
        <begin position="105"/>
        <end position="115"/>
    </location>
</feature>
<feature type="region of interest" description="Disordered" evidence="1">
    <location>
        <begin position="37"/>
        <end position="68"/>
    </location>
</feature>
<evidence type="ECO:0000313" key="4">
    <source>
        <dbReference type="Proteomes" id="UP000287124"/>
    </source>
</evidence>
<accession>A0A430L6S6</accession>
<comment type="caution">
    <text evidence="3">The sequence shown here is derived from an EMBL/GenBank/DDBJ whole genome shotgun (WGS) entry which is preliminary data.</text>
</comment>
<gene>
    <name evidence="3" type="ORF">BHE90_014218</name>
</gene>
<dbReference type="EMBL" id="MIKF01000377">
    <property type="protein sequence ID" value="RTE71380.1"/>
    <property type="molecule type" value="Genomic_DNA"/>
</dbReference>
<dbReference type="Gene3D" id="2.60.120.650">
    <property type="entry name" value="Cupin"/>
    <property type="match status" value="1"/>
</dbReference>
<reference evidence="3 4" key="1">
    <citation type="submission" date="2017-06" db="EMBL/GenBank/DDBJ databases">
        <title>Comparative genomic analysis of Ambrosia Fusariam Clade fungi.</title>
        <authorList>
            <person name="Stajich J.E."/>
            <person name="Carrillo J."/>
            <person name="Kijimoto T."/>
            <person name="Eskalen A."/>
            <person name="O'Donnell K."/>
            <person name="Kasson M."/>
        </authorList>
    </citation>
    <scope>NUCLEOTIDE SEQUENCE [LARGE SCALE GENOMIC DNA]</scope>
    <source>
        <strain evidence="3 4">UCR1854</strain>
    </source>
</reference>
<feature type="region of interest" description="Disordered" evidence="1">
    <location>
        <begin position="97"/>
        <end position="460"/>
    </location>
</feature>
<feature type="domain" description="JmjC" evidence="2">
    <location>
        <begin position="609"/>
        <end position="722"/>
    </location>
</feature>
<evidence type="ECO:0000313" key="3">
    <source>
        <dbReference type="EMBL" id="RTE71380.1"/>
    </source>
</evidence>